<keyword evidence="3" id="KW-1185">Reference proteome</keyword>
<dbReference type="Proteomes" id="UP000011134">
    <property type="component" value="Unassembled WGS sequence"/>
</dbReference>
<dbReference type="Gene3D" id="3.30.1380.10">
    <property type="match status" value="1"/>
</dbReference>
<dbReference type="PANTHER" id="PTHR34385:SF1">
    <property type="entry name" value="PEPTIDOGLYCAN L-ALANYL-D-GLUTAMATE ENDOPEPTIDASE CWLK"/>
    <property type="match status" value="1"/>
</dbReference>
<dbReference type="AlphaFoldDB" id="L8J8H2"/>
<protein>
    <submittedName>
        <fullName evidence="2">D,D-carboxypeptidase family protein</fullName>
    </submittedName>
</protein>
<organism evidence="2 3">
    <name type="scientific">Photobacterium marinum</name>
    <dbReference type="NCBI Taxonomy" id="1056511"/>
    <lineage>
        <taxon>Bacteria</taxon>
        <taxon>Pseudomonadati</taxon>
        <taxon>Pseudomonadota</taxon>
        <taxon>Gammaproteobacteria</taxon>
        <taxon>Vibrionales</taxon>
        <taxon>Vibrionaceae</taxon>
        <taxon>Photobacterium</taxon>
    </lineage>
</organism>
<dbReference type="Pfam" id="PF02557">
    <property type="entry name" value="VanY"/>
    <property type="match status" value="1"/>
</dbReference>
<dbReference type="GO" id="GO:0004180">
    <property type="term" value="F:carboxypeptidase activity"/>
    <property type="evidence" value="ECO:0007669"/>
    <property type="project" value="UniProtKB-KW"/>
</dbReference>
<gene>
    <name evidence="2" type="ORF">C942_01747</name>
</gene>
<proteinExistence type="predicted"/>
<dbReference type="GO" id="GO:0006508">
    <property type="term" value="P:proteolysis"/>
    <property type="evidence" value="ECO:0007669"/>
    <property type="project" value="InterPro"/>
</dbReference>
<dbReference type="PANTHER" id="PTHR34385">
    <property type="entry name" value="D-ALANYL-D-ALANINE CARBOXYPEPTIDASE"/>
    <property type="match status" value="1"/>
</dbReference>
<dbReference type="SUPFAM" id="SSF55166">
    <property type="entry name" value="Hedgehog/DD-peptidase"/>
    <property type="match status" value="1"/>
</dbReference>
<keyword evidence="2" id="KW-0645">Protease</keyword>
<evidence type="ECO:0000259" key="1">
    <source>
        <dbReference type="Pfam" id="PF02557"/>
    </source>
</evidence>
<dbReference type="CDD" id="cd14847">
    <property type="entry name" value="DD-carboxypeptidase_like"/>
    <property type="match status" value="1"/>
</dbReference>
<comment type="caution">
    <text evidence="2">The sequence shown here is derived from an EMBL/GenBank/DDBJ whole genome shotgun (WGS) entry which is preliminary data.</text>
</comment>
<dbReference type="RefSeq" id="WP_007466556.1">
    <property type="nucleotide sequence ID" value="NZ_AMZO01000020.1"/>
</dbReference>
<evidence type="ECO:0000313" key="3">
    <source>
        <dbReference type="Proteomes" id="UP000011134"/>
    </source>
</evidence>
<dbReference type="InterPro" id="IPR003709">
    <property type="entry name" value="VanY-like_core_dom"/>
</dbReference>
<dbReference type="EMBL" id="AMZO01000020">
    <property type="protein sequence ID" value="ELR65175.1"/>
    <property type="molecule type" value="Genomic_DNA"/>
</dbReference>
<evidence type="ECO:0000313" key="2">
    <source>
        <dbReference type="EMBL" id="ELR65175.1"/>
    </source>
</evidence>
<reference evidence="2 3" key="1">
    <citation type="submission" date="2012-12" db="EMBL/GenBank/DDBJ databases">
        <title>Genome Assembly of Photobacterium sp. AK15.</title>
        <authorList>
            <person name="Khatri I."/>
            <person name="Vaidya B."/>
            <person name="Srinivas T.N.R."/>
            <person name="Subramanian S."/>
            <person name="Pinnaka A."/>
        </authorList>
    </citation>
    <scope>NUCLEOTIDE SEQUENCE [LARGE SCALE GENOMIC DNA]</scope>
    <source>
        <strain evidence="2 3">AK15</strain>
    </source>
</reference>
<keyword evidence="2" id="KW-0121">Carboxypeptidase</keyword>
<accession>L8J8H2</accession>
<dbReference type="InterPro" id="IPR052179">
    <property type="entry name" value="DD-CPase-like"/>
</dbReference>
<feature type="domain" description="D-alanyl-D-alanine carboxypeptidase-like core" evidence="1">
    <location>
        <begin position="20"/>
        <end position="175"/>
    </location>
</feature>
<name>L8J8H2_9GAMM</name>
<dbReference type="OrthoDB" id="9792074at2"/>
<dbReference type="InterPro" id="IPR009045">
    <property type="entry name" value="Zn_M74/Hedgehog-like"/>
</dbReference>
<dbReference type="PATRIC" id="fig|1056511.3.peg.2823"/>
<keyword evidence="2" id="KW-0378">Hydrolase</keyword>
<sequence>MTAGQLTGQEDTHLVPHQQHLLHKSMQPAFVDLQQAAANAGFELRLASAFRPFDRQLLIWNSKFNGTRPLLDSHSQPLDASQLSELEKIHAILRWSALPGASRHHWGTDVDIYAANCLPEGVKLRLEPWEYETGGHQAEFSAWLNEHMTQFGFYLPYAEDRGGVAVEPWHISYYPLSKHLLQQLTPEMLYHTLNACEIAGKSQILANLDNLYSKYIGNICEV</sequence>